<evidence type="ECO:0000256" key="3">
    <source>
        <dbReference type="SAM" id="SignalP"/>
    </source>
</evidence>
<name>A0A2C9KCK7_BIOGL</name>
<dbReference type="CDD" id="cd00109">
    <property type="entry name" value="Kunitz-type"/>
    <property type="match status" value="1"/>
</dbReference>
<gene>
    <name evidence="5" type="primary">106059285</name>
</gene>
<dbReference type="GO" id="GO:0004867">
    <property type="term" value="F:serine-type endopeptidase inhibitor activity"/>
    <property type="evidence" value="ECO:0007669"/>
    <property type="project" value="InterPro"/>
</dbReference>
<feature type="chain" id="PRO_5012383760" description="BPTI/Kunitz inhibitor domain-containing protein" evidence="3">
    <location>
        <begin position="25"/>
        <end position="335"/>
    </location>
</feature>
<evidence type="ECO:0000256" key="2">
    <source>
        <dbReference type="SAM" id="MobiDB-lite"/>
    </source>
</evidence>
<dbReference type="SUPFAM" id="SSF57362">
    <property type="entry name" value="BPTI-like"/>
    <property type="match status" value="1"/>
</dbReference>
<dbReference type="GO" id="GO:0005615">
    <property type="term" value="C:extracellular space"/>
    <property type="evidence" value="ECO:0007669"/>
    <property type="project" value="TreeGrafter"/>
</dbReference>
<dbReference type="PROSITE" id="PS50279">
    <property type="entry name" value="BPTI_KUNITZ_2"/>
    <property type="match status" value="1"/>
</dbReference>
<dbReference type="VEuPathDB" id="VectorBase:BGLAX_049871"/>
<accession>A0A2C9KCK7</accession>
<evidence type="ECO:0000256" key="1">
    <source>
        <dbReference type="ARBA" id="ARBA00023157"/>
    </source>
</evidence>
<evidence type="ECO:0000259" key="4">
    <source>
        <dbReference type="PROSITE" id="PS50279"/>
    </source>
</evidence>
<dbReference type="PROSITE" id="PS00280">
    <property type="entry name" value="BPTI_KUNITZ_1"/>
    <property type="match status" value="1"/>
</dbReference>
<feature type="domain" description="BPTI/Kunitz inhibitor" evidence="4">
    <location>
        <begin position="79"/>
        <end position="129"/>
    </location>
</feature>
<dbReference type="InterPro" id="IPR020901">
    <property type="entry name" value="Prtase_inh_Kunz-CS"/>
</dbReference>
<reference evidence="5" key="1">
    <citation type="submission" date="2020-05" db="UniProtKB">
        <authorList>
            <consortium name="EnsemblMetazoa"/>
        </authorList>
    </citation>
    <scope>IDENTIFICATION</scope>
    <source>
        <strain evidence="5">BB02</strain>
    </source>
</reference>
<feature type="compositionally biased region" description="Basic residues" evidence="2">
    <location>
        <begin position="284"/>
        <end position="300"/>
    </location>
</feature>
<keyword evidence="3" id="KW-0732">Signal</keyword>
<protein>
    <recommendedName>
        <fullName evidence="4">BPTI/Kunitz inhibitor domain-containing protein</fullName>
    </recommendedName>
</protein>
<dbReference type="OrthoDB" id="4473401at2759"/>
<dbReference type="Pfam" id="PF00014">
    <property type="entry name" value="Kunitz_BPTI"/>
    <property type="match status" value="1"/>
</dbReference>
<dbReference type="KEGG" id="bgt:106059285"/>
<feature type="compositionally biased region" description="Basic residues" evidence="2">
    <location>
        <begin position="207"/>
        <end position="226"/>
    </location>
</feature>
<feature type="signal peptide" evidence="3">
    <location>
        <begin position="1"/>
        <end position="24"/>
    </location>
</feature>
<dbReference type="AlphaFoldDB" id="A0A2C9KCK7"/>
<dbReference type="VEuPathDB" id="VectorBase:BGLB017564"/>
<evidence type="ECO:0000313" key="5">
    <source>
        <dbReference type="EnsemblMetazoa" id="BGLB017564-PA"/>
    </source>
</evidence>
<feature type="region of interest" description="Disordered" evidence="2">
    <location>
        <begin position="284"/>
        <end position="311"/>
    </location>
</feature>
<dbReference type="Gene3D" id="4.10.410.10">
    <property type="entry name" value="Pancreatic trypsin inhibitor Kunitz domain"/>
    <property type="match status" value="1"/>
</dbReference>
<sequence length="335" mass="38163">MLFSMSACCLVGLVLFPLMKQIESADFIFGGEAKRVCEAYKRICPAKKICALQSIDWPAPMKFPVCVHEKHLVVKSRICRQAPAHGKCGAKFMRWYFNVHMGTCSWFTYSGCGGNQNNFRTSEECEARCMGVDNTISAEEINSWKEDSNQEVDSIENAIVREPKFHLAPEEIELDTSKMRAPLEVGEAPKKHKQTKSKPNKKDQHKKDKAKKKKHPKKQKKVKKIKNQGLQSHLASPVINKHELTGEKAPEVFHELRAPMVSYQRPSGQKISPVWQMDARFARGKKNNKTRNSGKNHPSRPQHIISNSGVKQDSYYDKVHMFEILNKESLTDGQQ</sequence>
<dbReference type="PRINTS" id="PR00759">
    <property type="entry name" value="BASICPTASE"/>
</dbReference>
<dbReference type="STRING" id="6526.A0A2C9KCK7"/>
<dbReference type="InterPro" id="IPR036880">
    <property type="entry name" value="Kunitz_BPTI_sf"/>
</dbReference>
<dbReference type="PANTHER" id="PTHR10083:SF374">
    <property type="entry name" value="BPTI_KUNITZ INHIBITOR DOMAIN-CONTAINING PROTEIN"/>
    <property type="match status" value="1"/>
</dbReference>
<dbReference type="PANTHER" id="PTHR10083">
    <property type="entry name" value="KUNITZ-TYPE PROTEASE INHIBITOR-RELATED"/>
    <property type="match status" value="1"/>
</dbReference>
<feature type="region of interest" description="Disordered" evidence="2">
    <location>
        <begin position="170"/>
        <end position="242"/>
    </location>
</feature>
<feature type="compositionally biased region" description="Basic residues" evidence="2">
    <location>
        <begin position="190"/>
        <end position="199"/>
    </location>
</feature>
<keyword evidence="1" id="KW-1015">Disulfide bond</keyword>
<dbReference type="Proteomes" id="UP000076420">
    <property type="component" value="Unassembled WGS sequence"/>
</dbReference>
<organism evidence="5 6">
    <name type="scientific">Biomphalaria glabrata</name>
    <name type="common">Bloodfluke planorb</name>
    <name type="synonym">Freshwater snail</name>
    <dbReference type="NCBI Taxonomy" id="6526"/>
    <lineage>
        <taxon>Eukaryota</taxon>
        <taxon>Metazoa</taxon>
        <taxon>Spiralia</taxon>
        <taxon>Lophotrochozoa</taxon>
        <taxon>Mollusca</taxon>
        <taxon>Gastropoda</taxon>
        <taxon>Heterobranchia</taxon>
        <taxon>Euthyneura</taxon>
        <taxon>Panpulmonata</taxon>
        <taxon>Hygrophila</taxon>
        <taxon>Lymnaeoidea</taxon>
        <taxon>Planorbidae</taxon>
        <taxon>Biomphalaria</taxon>
    </lineage>
</organism>
<dbReference type="InterPro" id="IPR002223">
    <property type="entry name" value="Kunitz_BPTI"/>
</dbReference>
<dbReference type="InterPro" id="IPR050098">
    <property type="entry name" value="TFPI/VKTCI-like"/>
</dbReference>
<dbReference type="EnsemblMetazoa" id="BGLB017564-RA">
    <property type="protein sequence ID" value="BGLB017564-PA"/>
    <property type="gene ID" value="BGLB017564"/>
</dbReference>
<dbReference type="SMART" id="SM00131">
    <property type="entry name" value="KU"/>
    <property type="match status" value="1"/>
</dbReference>
<proteinExistence type="predicted"/>
<evidence type="ECO:0000313" key="6">
    <source>
        <dbReference type="Proteomes" id="UP000076420"/>
    </source>
</evidence>